<evidence type="ECO:0000259" key="2">
    <source>
        <dbReference type="Pfam" id="PF10106"/>
    </source>
</evidence>
<feature type="region of interest" description="Disordered" evidence="1">
    <location>
        <begin position="82"/>
        <end position="107"/>
    </location>
</feature>
<reference evidence="3 4" key="1">
    <citation type="submission" date="2024-04" db="EMBL/GenBank/DDBJ databases">
        <title>Novel species of the genus Ideonella isolated from streams.</title>
        <authorList>
            <person name="Lu H."/>
        </authorList>
    </citation>
    <scope>NUCLEOTIDE SEQUENCE [LARGE SCALE GENOMIC DNA]</scope>
    <source>
        <strain evidence="3 4">DXS29W</strain>
    </source>
</reference>
<dbReference type="EMBL" id="JBBUTG010000079">
    <property type="protein sequence ID" value="MEK8035093.1"/>
    <property type="molecule type" value="Genomic_DNA"/>
</dbReference>
<feature type="compositionally biased region" description="Low complexity" evidence="1">
    <location>
        <begin position="82"/>
        <end position="94"/>
    </location>
</feature>
<protein>
    <submittedName>
        <fullName evidence="3">DUF2345 domain-containing protein</fullName>
    </submittedName>
</protein>
<evidence type="ECO:0000313" key="3">
    <source>
        <dbReference type="EMBL" id="MEK8035093.1"/>
    </source>
</evidence>
<evidence type="ECO:0000313" key="4">
    <source>
        <dbReference type="Proteomes" id="UP001371218"/>
    </source>
</evidence>
<feature type="non-terminal residue" evidence="3">
    <location>
        <position position="263"/>
    </location>
</feature>
<feature type="domain" description="DUF2345" evidence="2">
    <location>
        <begin position="102"/>
        <end position="263"/>
    </location>
</feature>
<dbReference type="Proteomes" id="UP001371218">
    <property type="component" value="Unassembled WGS sequence"/>
</dbReference>
<keyword evidence="4" id="KW-1185">Reference proteome</keyword>
<gene>
    <name evidence="3" type="ORF">AACH06_30110</name>
</gene>
<dbReference type="RefSeq" id="WP_341429526.1">
    <property type="nucleotide sequence ID" value="NZ_JBBUTG010000079.1"/>
</dbReference>
<evidence type="ECO:0000256" key="1">
    <source>
        <dbReference type="SAM" id="MobiDB-lite"/>
    </source>
</evidence>
<sequence length="263" mass="25913">GAKSVHLSSYASSASEPALDQAGSMALAKQYQQLAQAFSQAALTHQAVRLAAHVGSHQANASLAHTGQPAAQAWLTNVSGMADASASQAPQDAANRLTTPADGKLPHPTDPTLSVAARAGLVATAGQDLALTASDGVSLATGGSADAAIAGAWRIHTGQAIGVLAGAIEPTTGSTAAAPIPAPKGTGLTMIAGTGDLSLQAQAGTMQLASKADLTLQSATADIQFAAAKRIVIANSHGANITIADGKIVVTCPGTYTVKAGKK</sequence>
<comment type="caution">
    <text evidence="3">The sequence shown here is derived from an EMBL/GenBank/DDBJ whole genome shotgun (WGS) entry which is preliminary data.</text>
</comment>
<dbReference type="InterPro" id="IPR018769">
    <property type="entry name" value="VgrG2_DUF2345"/>
</dbReference>
<accession>A0ABU9BYM4</accession>
<organism evidence="3 4">
    <name type="scientific">Ideonella lacteola</name>
    <dbReference type="NCBI Taxonomy" id="2984193"/>
    <lineage>
        <taxon>Bacteria</taxon>
        <taxon>Pseudomonadati</taxon>
        <taxon>Pseudomonadota</taxon>
        <taxon>Betaproteobacteria</taxon>
        <taxon>Burkholderiales</taxon>
        <taxon>Sphaerotilaceae</taxon>
        <taxon>Ideonella</taxon>
    </lineage>
</organism>
<dbReference type="Pfam" id="PF10106">
    <property type="entry name" value="DUF2345"/>
    <property type="match status" value="1"/>
</dbReference>
<name>A0ABU9BYM4_9BURK</name>
<feature type="non-terminal residue" evidence="3">
    <location>
        <position position="1"/>
    </location>
</feature>
<proteinExistence type="predicted"/>